<feature type="transmembrane region" description="Helical" evidence="9">
    <location>
        <begin position="598"/>
        <end position="619"/>
    </location>
</feature>
<dbReference type="PROSITE" id="PS50928">
    <property type="entry name" value="ABC_TM1"/>
    <property type="match status" value="1"/>
</dbReference>
<dbReference type="Gene3D" id="1.10.3720.10">
    <property type="entry name" value="MetI-like"/>
    <property type="match status" value="1"/>
</dbReference>
<name>A0A449BFC3_HAPAX</name>
<dbReference type="Pfam" id="PF00528">
    <property type="entry name" value="BPD_transp_1"/>
    <property type="match status" value="1"/>
</dbReference>
<accession>A0A449BFC3</accession>
<evidence type="ECO:0000313" key="11">
    <source>
        <dbReference type="EMBL" id="VEU81128.1"/>
    </source>
</evidence>
<evidence type="ECO:0000256" key="6">
    <source>
        <dbReference type="ARBA" id="ARBA00022692"/>
    </source>
</evidence>
<keyword evidence="3 9" id="KW-0813">Transport</keyword>
<proteinExistence type="inferred from homology"/>
<dbReference type="KEGG" id="aaxa:NCTC10138_01520"/>
<dbReference type="SUPFAM" id="SSF161098">
    <property type="entry name" value="MetI-like"/>
    <property type="match status" value="1"/>
</dbReference>
<dbReference type="OrthoDB" id="9778687at2"/>
<dbReference type="EMBL" id="LR215048">
    <property type="protein sequence ID" value="VEU81128.1"/>
    <property type="molecule type" value="Genomic_DNA"/>
</dbReference>
<dbReference type="InterPro" id="IPR000515">
    <property type="entry name" value="MetI-like"/>
</dbReference>
<keyword evidence="8 9" id="KW-0472">Membrane</keyword>
<dbReference type="AlphaFoldDB" id="A0A449BFC3"/>
<keyword evidence="4" id="KW-1003">Cell membrane</keyword>
<feature type="transmembrane region" description="Helical" evidence="9">
    <location>
        <begin position="563"/>
        <end position="586"/>
    </location>
</feature>
<dbReference type="STRING" id="1278311.GCA_000428705_00657"/>
<dbReference type="PANTHER" id="PTHR47314">
    <property type="entry name" value="MALTOSE/MALTODEXTRIN TRANSPORT SYSTEM PERMEASE PROTEIN MALF"/>
    <property type="match status" value="1"/>
</dbReference>
<evidence type="ECO:0000256" key="5">
    <source>
        <dbReference type="ARBA" id="ARBA00022597"/>
    </source>
</evidence>
<dbReference type="RefSeq" id="WP_052589783.1">
    <property type="nucleotide sequence ID" value="NZ_LR215048.1"/>
</dbReference>
<keyword evidence="6 9" id="KW-0812">Transmembrane</keyword>
<comment type="similarity">
    <text evidence="2">Belongs to the binding-protein-dependent transport system permease family. MalFG subfamily.</text>
</comment>
<evidence type="ECO:0000256" key="2">
    <source>
        <dbReference type="ARBA" id="ARBA00009047"/>
    </source>
</evidence>
<dbReference type="GO" id="GO:1990060">
    <property type="term" value="C:maltose transport complex"/>
    <property type="evidence" value="ECO:0007669"/>
    <property type="project" value="TreeGrafter"/>
</dbReference>
<evidence type="ECO:0000256" key="4">
    <source>
        <dbReference type="ARBA" id="ARBA00022475"/>
    </source>
</evidence>
<protein>
    <submittedName>
        <fullName evidence="11">Maltose transport system permease protein malF</fullName>
    </submittedName>
</protein>
<feature type="transmembrane region" description="Helical" evidence="9">
    <location>
        <begin position="26"/>
        <end position="45"/>
    </location>
</feature>
<evidence type="ECO:0000256" key="7">
    <source>
        <dbReference type="ARBA" id="ARBA00022989"/>
    </source>
</evidence>
<reference evidence="11 12" key="1">
    <citation type="submission" date="2019-01" db="EMBL/GenBank/DDBJ databases">
        <authorList>
            <consortium name="Pathogen Informatics"/>
        </authorList>
    </citation>
    <scope>NUCLEOTIDE SEQUENCE [LARGE SCALE GENOMIC DNA]</scope>
    <source>
        <strain evidence="11 12">NCTC10138</strain>
    </source>
</reference>
<evidence type="ECO:0000259" key="10">
    <source>
        <dbReference type="PROSITE" id="PS50928"/>
    </source>
</evidence>
<gene>
    <name evidence="11" type="primary">malF</name>
    <name evidence="11" type="ORF">NCTC10138_01520</name>
</gene>
<feature type="transmembrane region" description="Helical" evidence="9">
    <location>
        <begin position="436"/>
        <end position="458"/>
    </location>
</feature>
<dbReference type="PANTHER" id="PTHR47314:SF1">
    <property type="entry name" value="MALTOSE_MALTODEXTRIN TRANSPORT SYSTEM PERMEASE PROTEIN MALF"/>
    <property type="match status" value="1"/>
</dbReference>
<sequence length="822" mass="94433">MKTKSYLKAIASGFIWGLGQLFNKQFIKALFFFVIFASFITIELATSKYFYKESFDNELAFSKIPGEDFGDSWFERMPFVYYQYLNDAKASEKASFKNENFENFLTEIGVVFAEVNGEMIPLNGTEKNFTEKEAIRFFAEEFKRTSFKKYTNLTTNEVIHSEDFNLDGFNYLRTNEVLYLDSLTNKFYVEKQIVTDEGVNEKEYVETNLLTDKKIENPSVLKDNKDLITIEKKNDFYKGSDNNYYLRVIEKVVEDGKIEQNTKYLLLNQNDNLIYSSPENTLTKVTVLGPMYINDKTIYEYYEPALVHNGYRMQYNDSTIMKTFKKMMQSTFLVPGNQYTSTDFERLMLMISFEINPEVKEEFIKYYNNFFYDRAGMFVKGYWSVVTLGSAKKQNYTSYMALSNAMIGDANSTDNLNQYINLVESIPIQGHISTMLLIEGLIAVLLSLFFIIFMVWSIKDAYKVSEQKRLQEEVENDRKYFKSVWENGFEYIVLSPAVFVLAFISIMPILFGFLIAFTSIKGNQSMVENFSYVGFENFIALFNFNTGLGASFGKAFWSVLGWTIVWAVLSTFTVFFGGFIQALILNSEKVVFRKLWRTILILPWAIPALLSQMVFSVMFKETGFINQLLMNIGVYDLFTNIGILGKSYSEVSGFVKFFWLGNDNIQWFTNPYNITFVRATLVVVNIWLGFPYFMALMTGIMTAIDKNLYEAADIDGATGLQKLTKITIPLVLYSTAPILIMSFSGNFNNFGVIYFITGGGPNSGLASRGYAGSTDILISWMYKLTVDYSVYNMASVFSVLVFLVVGSVTAWNLSRTRAFKED</sequence>
<dbReference type="GO" id="GO:0042956">
    <property type="term" value="P:maltodextrin transmembrane transport"/>
    <property type="evidence" value="ECO:0007669"/>
    <property type="project" value="TreeGrafter"/>
</dbReference>
<feature type="transmembrane region" description="Helical" evidence="9">
    <location>
        <begin position="730"/>
        <end position="756"/>
    </location>
</feature>
<keyword evidence="7 9" id="KW-1133">Transmembrane helix</keyword>
<evidence type="ECO:0000256" key="9">
    <source>
        <dbReference type="RuleBase" id="RU363032"/>
    </source>
</evidence>
<dbReference type="CDD" id="cd06261">
    <property type="entry name" value="TM_PBP2"/>
    <property type="match status" value="1"/>
</dbReference>
<evidence type="ECO:0000256" key="3">
    <source>
        <dbReference type="ARBA" id="ARBA00022448"/>
    </source>
</evidence>
<dbReference type="GO" id="GO:0015423">
    <property type="term" value="F:ABC-type maltose transporter activity"/>
    <property type="evidence" value="ECO:0007669"/>
    <property type="project" value="TreeGrafter"/>
</dbReference>
<evidence type="ECO:0000256" key="1">
    <source>
        <dbReference type="ARBA" id="ARBA00004651"/>
    </source>
</evidence>
<evidence type="ECO:0000313" key="12">
    <source>
        <dbReference type="Proteomes" id="UP000289841"/>
    </source>
</evidence>
<feature type="domain" description="ABC transmembrane type-1" evidence="10">
    <location>
        <begin position="560"/>
        <end position="809"/>
    </location>
</feature>
<feature type="transmembrane region" description="Helical" evidence="9">
    <location>
        <begin position="491"/>
        <end position="517"/>
    </location>
</feature>
<feature type="transmembrane region" description="Helical" evidence="9">
    <location>
        <begin position="538"/>
        <end position="557"/>
    </location>
</feature>
<feature type="transmembrane region" description="Helical" evidence="9">
    <location>
        <begin position="790"/>
        <end position="813"/>
    </location>
</feature>
<evidence type="ECO:0000256" key="8">
    <source>
        <dbReference type="ARBA" id="ARBA00023136"/>
    </source>
</evidence>
<feature type="transmembrane region" description="Helical" evidence="9">
    <location>
        <begin position="676"/>
        <end position="696"/>
    </location>
</feature>
<dbReference type="Proteomes" id="UP000289841">
    <property type="component" value="Chromosome"/>
</dbReference>
<keyword evidence="12" id="KW-1185">Reference proteome</keyword>
<keyword evidence="5" id="KW-0762">Sugar transport</keyword>
<organism evidence="11 12">
    <name type="scientific">Haploplasma axanthum</name>
    <name type="common">Acholeplasma axanthum</name>
    <dbReference type="NCBI Taxonomy" id="29552"/>
    <lineage>
        <taxon>Bacteria</taxon>
        <taxon>Bacillati</taxon>
        <taxon>Mycoplasmatota</taxon>
        <taxon>Mollicutes</taxon>
        <taxon>Acholeplasmatales</taxon>
        <taxon>Acholeplasmataceae</taxon>
        <taxon>Haploplasma</taxon>
    </lineage>
</organism>
<comment type="subcellular location">
    <subcellularLocation>
        <location evidence="1 9">Cell membrane</location>
        <topology evidence="1 9">Multi-pass membrane protein</topology>
    </subcellularLocation>
</comment>
<dbReference type="InterPro" id="IPR035906">
    <property type="entry name" value="MetI-like_sf"/>
</dbReference>